<dbReference type="RefSeq" id="WP_345334646.1">
    <property type="nucleotide sequence ID" value="NZ_BAABJZ010000018.1"/>
</dbReference>
<reference evidence="4" key="1">
    <citation type="journal article" date="2019" name="Int. J. Syst. Evol. Microbiol.">
        <title>The Global Catalogue of Microorganisms (GCM) 10K type strain sequencing project: providing services to taxonomists for standard genome sequencing and annotation.</title>
        <authorList>
            <consortium name="The Broad Institute Genomics Platform"/>
            <consortium name="The Broad Institute Genome Sequencing Center for Infectious Disease"/>
            <person name="Wu L."/>
            <person name="Ma J."/>
        </authorList>
    </citation>
    <scope>NUCLEOTIDE SEQUENCE [LARGE SCALE GENOMIC DNA]</scope>
    <source>
        <strain evidence="4">JCM 18401</strain>
    </source>
</reference>
<dbReference type="Proteomes" id="UP001499988">
    <property type="component" value="Unassembled WGS sequence"/>
</dbReference>
<keyword evidence="4" id="KW-1185">Reference proteome</keyword>
<comment type="caution">
    <text evidence="3">The sequence shown here is derived from an EMBL/GenBank/DDBJ whole genome shotgun (WGS) entry which is preliminary data.</text>
</comment>
<keyword evidence="1" id="KW-1133">Transmembrane helix</keyword>
<dbReference type="NCBIfam" id="TIGR04179">
    <property type="entry name" value="rhombo_lipo"/>
    <property type="match status" value="1"/>
</dbReference>
<evidence type="ECO:0000313" key="4">
    <source>
        <dbReference type="Proteomes" id="UP001499988"/>
    </source>
</evidence>
<proteinExistence type="predicted"/>
<dbReference type="EMBL" id="BAABJZ010000018">
    <property type="protein sequence ID" value="GAA4881086.1"/>
    <property type="molecule type" value="Genomic_DNA"/>
</dbReference>
<evidence type="ECO:0000313" key="3">
    <source>
        <dbReference type="EMBL" id="GAA4881086.1"/>
    </source>
</evidence>
<dbReference type="InterPro" id="IPR026443">
    <property type="entry name" value="Rhombo_lipo"/>
</dbReference>
<protein>
    <submittedName>
        <fullName evidence="3">Rhombotarget lipoprotein</fullName>
    </submittedName>
</protein>
<keyword evidence="1" id="KW-0812">Transmembrane</keyword>
<evidence type="ECO:0000256" key="2">
    <source>
        <dbReference type="SAM" id="SignalP"/>
    </source>
</evidence>
<name>A0ABP9EK85_9GAMM</name>
<keyword evidence="3" id="KW-0449">Lipoprotein</keyword>
<evidence type="ECO:0000256" key="1">
    <source>
        <dbReference type="SAM" id="Phobius"/>
    </source>
</evidence>
<sequence>MRIIALLCLVISLSACTLFADRSDQQEAVSSSLMQYLYPQTSERRSQHPVTPTIPQPANVGIAFVSSQDHADAISPEQATQLLEQIRHRFAQQPYVGRLELIPSSALNGNPGFDGLRHVARRYDVDLMALIASDQIRQRGENPHAVSYWSIVGLYSFPGNEASVRTFVTTTVIDVASEQLLFHASGLHQIRDSDDTDIDNIPAAGAQIGSAQAADDMLSTLDNELERFSARMGQQRTGQIEPGAGFGSGVLTPIPFAALLLFGFARRRSRR</sequence>
<keyword evidence="1" id="KW-0472">Membrane</keyword>
<feature type="signal peptide" evidence="2">
    <location>
        <begin position="1"/>
        <end position="20"/>
    </location>
</feature>
<feature type="transmembrane region" description="Helical" evidence="1">
    <location>
        <begin position="244"/>
        <end position="265"/>
    </location>
</feature>
<organism evidence="3 4">
    <name type="scientific">Ferrimonas pelagia</name>
    <dbReference type="NCBI Taxonomy" id="1177826"/>
    <lineage>
        <taxon>Bacteria</taxon>
        <taxon>Pseudomonadati</taxon>
        <taxon>Pseudomonadota</taxon>
        <taxon>Gammaproteobacteria</taxon>
        <taxon>Alteromonadales</taxon>
        <taxon>Ferrimonadaceae</taxon>
        <taxon>Ferrimonas</taxon>
    </lineage>
</organism>
<dbReference type="PROSITE" id="PS51257">
    <property type="entry name" value="PROKAR_LIPOPROTEIN"/>
    <property type="match status" value="1"/>
</dbReference>
<accession>A0ABP9EK85</accession>
<keyword evidence="2" id="KW-0732">Signal</keyword>
<gene>
    <name evidence="3" type="primary">rhlP</name>
    <name evidence="3" type="ORF">GCM10023333_14110</name>
</gene>
<feature type="chain" id="PRO_5046889959" evidence="2">
    <location>
        <begin position="21"/>
        <end position="271"/>
    </location>
</feature>